<evidence type="ECO:0000259" key="9">
    <source>
        <dbReference type="Pfam" id="PF01035"/>
    </source>
</evidence>
<dbReference type="CDD" id="cd06445">
    <property type="entry name" value="ATase"/>
    <property type="match status" value="1"/>
</dbReference>
<dbReference type="GO" id="GO:0032259">
    <property type="term" value="P:methylation"/>
    <property type="evidence" value="ECO:0007669"/>
    <property type="project" value="UniProtKB-KW"/>
</dbReference>
<comment type="miscellaneous">
    <text evidence="8">This enzyme catalyzes only one turnover and therefore is not strictly catalytic. According to one definition, an enzyme is a biocatalyst that acts repeatedly and over many reaction cycles.</text>
</comment>
<reference evidence="11 12" key="1">
    <citation type="submission" date="2022-05" db="EMBL/GenBank/DDBJ databases">
        <authorList>
            <person name="Park J.-S."/>
        </authorList>
    </citation>
    <scope>NUCLEOTIDE SEQUENCE [LARGE SCALE GENOMIC DNA]</scope>
    <source>
        <strain evidence="11 12">2012CJ34-2</strain>
    </source>
</reference>
<dbReference type="InterPro" id="IPR036631">
    <property type="entry name" value="MGMT_N_sf"/>
</dbReference>
<dbReference type="InterPro" id="IPR001497">
    <property type="entry name" value="MethylDNA_cys_MeTrfase_AS"/>
</dbReference>
<feature type="domain" description="Methylated-DNA-[protein]-cysteine S-methyltransferase DNA binding" evidence="9">
    <location>
        <begin position="76"/>
        <end position="156"/>
    </location>
</feature>
<accession>A0ABT0PJJ5</accession>
<dbReference type="PANTHER" id="PTHR10815">
    <property type="entry name" value="METHYLATED-DNA--PROTEIN-CYSTEINE METHYLTRANSFERASE"/>
    <property type="match status" value="1"/>
</dbReference>
<dbReference type="SUPFAM" id="SSF53155">
    <property type="entry name" value="Methylated DNA-protein cysteine methyltransferase domain"/>
    <property type="match status" value="1"/>
</dbReference>
<name>A0ABT0PJJ5_9GAMM</name>
<evidence type="ECO:0000313" key="11">
    <source>
        <dbReference type="EMBL" id="MCL6271554.1"/>
    </source>
</evidence>
<keyword evidence="6 8" id="KW-0234">DNA repair</keyword>
<gene>
    <name evidence="11" type="ORF">M3P05_16685</name>
</gene>
<comment type="catalytic activity">
    <reaction evidence="1 8">
        <text>a 4-O-methyl-thymidine in DNA + L-cysteinyl-[protein] = a thymidine in DNA + S-methyl-L-cysteinyl-[protein]</text>
        <dbReference type="Rhea" id="RHEA:53428"/>
        <dbReference type="Rhea" id="RHEA-COMP:10131"/>
        <dbReference type="Rhea" id="RHEA-COMP:10132"/>
        <dbReference type="Rhea" id="RHEA-COMP:13555"/>
        <dbReference type="Rhea" id="RHEA-COMP:13556"/>
        <dbReference type="ChEBI" id="CHEBI:29950"/>
        <dbReference type="ChEBI" id="CHEBI:82612"/>
        <dbReference type="ChEBI" id="CHEBI:137386"/>
        <dbReference type="ChEBI" id="CHEBI:137387"/>
        <dbReference type="EC" id="2.1.1.63"/>
    </reaction>
</comment>
<dbReference type="RefSeq" id="WP_249701178.1">
    <property type="nucleotide sequence ID" value="NZ_JAMFLX010000027.1"/>
</dbReference>
<evidence type="ECO:0000256" key="1">
    <source>
        <dbReference type="ARBA" id="ARBA00001286"/>
    </source>
</evidence>
<protein>
    <recommendedName>
        <fullName evidence="8">Methylated-DNA--protein-cysteine methyltransferase</fullName>
        <ecNumber evidence="8">2.1.1.63</ecNumber>
    </recommendedName>
    <alternativeName>
        <fullName evidence="8">6-O-methylguanine-DNA methyltransferase</fullName>
        <shortName evidence="8">MGMT</shortName>
    </alternativeName>
    <alternativeName>
        <fullName evidence="8">O-6-methylguanine-DNA-alkyltransferase</fullName>
    </alternativeName>
</protein>
<evidence type="ECO:0000256" key="5">
    <source>
        <dbReference type="ARBA" id="ARBA00022763"/>
    </source>
</evidence>
<dbReference type="Pfam" id="PF01035">
    <property type="entry name" value="DNA_binding_1"/>
    <property type="match status" value="1"/>
</dbReference>
<dbReference type="NCBIfam" id="TIGR00589">
    <property type="entry name" value="ogt"/>
    <property type="match status" value="1"/>
</dbReference>
<feature type="domain" description="Methylguanine DNA methyltransferase ribonuclease-like" evidence="10">
    <location>
        <begin position="1"/>
        <end position="71"/>
    </location>
</feature>
<evidence type="ECO:0000256" key="6">
    <source>
        <dbReference type="ARBA" id="ARBA00023204"/>
    </source>
</evidence>
<evidence type="ECO:0000256" key="3">
    <source>
        <dbReference type="ARBA" id="ARBA00022603"/>
    </source>
</evidence>
<evidence type="ECO:0000256" key="2">
    <source>
        <dbReference type="ARBA" id="ARBA00022490"/>
    </source>
</evidence>
<dbReference type="EC" id="2.1.1.63" evidence="8"/>
<dbReference type="PROSITE" id="PS00374">
    <property type="entry name" value="MGMT"/>
    <property type="match status" value="1"/>
</dbReference>
<dbReference type="Gene3D" id="3.30.160.70">
    <property type="entry name" value="Methylated DNA-protein cysteine methyltransferase domain"/>
    <property type="match status" value="1"/>
</dbReference>
<keyword evidence="5 8" id="KW-0227">DNA damage</keyword>
<dbReference type="Gene3D" id="1.10.10.10">
    <property type="entry name" value="Winged helix-like DNA-binding domain superfamily/Winged helix DNA-binding domain"/>
    <property type="match status" value="1"/>
</dbReference>
<dbReference type="SUPFAM" id="SSF46767">
    <property type="entry name" value="Methylated DNA-protein cysteine methyltransferase, C-terminal domain"/>
    <property type="match status" value="1"/>
</dbReference>
<sequence>MIYTEFNSAFGITLLAAENNKLRHLWFPDQKHEPDCSSWERDDDLPLFRQARIQLEEYAQGTRKAFDLPLAFQGTDFQKSVWQLLQTIPFGQHTSYGVMAKQLQRPKASRAVGAAVGKNPLGIIVPCHRVLGGNGSMTGFASGLDMKRKLLEIEGVLEPTQEELLV</sequence>
<keyword evidence="4 8" id="KW-0808">Transferase</keyword>
<keyword evidence="3 8" id="KW-0489">Methyltransferase</keyword>
<proteinExistence type="inferred from homology"/>
<evidence type="ECO:0000313" key="12">
    <source>
        <dbReference type="Proteomes" id="UP001203338"/>
    </source>
</evidence>
<keyword evidence="12" id="KW-1185">Reference proteome</keyword>
<keyword evidence="2 8" id="KW-0963">Cytoplasm</keyword>
<dbReference type="EMBL" id="JAMFLX010000027">
    <property type="protein sequence ID" value="MCL6271554.1"/>
    <property type="molecule type" value="Genomic_DNA"/>
</dbReference>
<evidence type="ECO:0000256" key="4">
    <source>
        <dbReference type="ARBA" id="ARBA00022679"/>
    </source>
</evidence>
<comment type="similarity">
    <text evidence="8">Belongs to the MGMT family.</text>
</comment>
<feature type="active site" description="Nucleophile; methyl group acceptor" evidence="8">
    <location>
        <position position="127"/>
    </location>
</feature>
<comment type="caution">
    <text evidence="11">The sequence shown here is derived from an EMBL/GenBank/DDBJ whole genome shotgun (WGS) entry which is preliminary data.</text>
</comment>
<organism evidence="11 12">
    <name type="scientific">Parendozoicomonas callyspongiae</name>
    <dbReference type="NCBI Taxonomy" id="2942213"/>
    <lineage>
        <taxon>Bacteria</taxon>
        <taxon>Pseudomonadati</taxon>
        <taxon>Pseudomonadota</taxon>
        <taxon>Gammaproteobacteria</taxon>
        <taxon>Oceanospirillales</taxon>
        <taxon>Endozoicomonadaceae</taxon>
        <taxon>Parendozoicomonas</taxon>
    </lineage>
</organism>
<dbReference type="InterPro" id="IPR014048">
    <property type="entry name" value="MethylDNA_cys_MeTrfase_DNA-bd"/>
</dbReference>
<dbReference type="GO" id="GO:0003908">
    <property type="term" value="F:methylated-DNA-[protein]-cysteine S-methyltransferase activity"/>
    <property type="evidence" value="ECO:0007669"/>
    <property type="project" value="UniProtKB-EC"/>
</dbReference>
<evidence type="ECO:0000256" key="8">
    <source>
        <dbReference type="HAMAP-Rule" id="MF_00772"/>
    </source>
</evidence>
<dbReference type="Pfam" id="PF02870">
    <property type="entry name" value="Methyltransf_1N"/>
    <property type="match status" value="1"/>
</dbReference>
<evidence type="ECO:0000259" key="10">
    <source>
        <dbReference type="Pfam" id="PF02870"/>
    </source>
</evidence>
<dbReference type="PANTHER" id="PTHR10815:SF5">
    <property type="entry name" value="METHYLATED-DNA--PROTEIN-CYSTEINE METHYLTRANSFERASE"/>
    <property type="match status" value="1"/>
</dbReference>
<comment type="function">
    <text evidence="8">Involved in the cellular defense against the biological effects of O6-methylguanine (O6-MeG) and O4-methylthymine (O4-MeT) in DNA. Repairs the methylated nucleobase in DNA by stoichiometrically transferring the methyl group to a cysteine residue in the enzyme. This is a suicide reaction: the enzyme is irreversibly inactivated.</text>
</comment>
<dbReference type="HAMAP" id="MF_00772">
    <property type="entry name" value="OGT"/>
    <property type="match status" value="1"/>
</dbReference>
<dbReference type="InterPro" id="IPR036388">
    <property type="entry name" value="WH-like_DNA-bd_sf"/>
</dbReference>
<dbReference type="Proteomes" id="UP001203338">
    <property type="component" value="Unassembled WGS sequence"/>
</dbReference>
<comment type="subcellular location">
    <subcellularLocation>
        <location evidence="8">Cytoplasm</location>
    </subcellularLocation>
</comment>
<comment type="catalytic activity">
    <reaction evidence="7 8">
        <text>a 6-O-methyl-2'-deoxyguanosine in DNA + L-cysteinyl-[protein] = S-methyl-L-cysteinyl-[protein] + a 2'-deoxyguanosine in DNA</text>
        <dbReference type="Rhea" id="RHEA:24000"/>
        <dbReference type="Rhea" id="RHEA-COMP:10131"/>
        <dbReference type="Rhea" id="RHEA-COMP:10132"/>
        <dbReference type="Rhea" id="RHEA-COMP:11367"/>
        <dbReference type="Rhea" id="RHEA-COMP:11368"/>
        <dbReference type="ChEBI" id="CHEBI:29950"/>
        <dbReference type="ChEBI" id="CHEBI:82612"/>
        <dbReference type="ChEBI" id="CHEBI:85445"/>
        <dbReference type="ChEBI" id="CHEBI:85448"/>
        <dbReference type="EC" id="2.1.1.63"/>
    </reaction>
</comment>
<dbReference type="InterPro" id="IPR036217">
    <property type="entry name" value="MethylDNA_cys_MeTrfase_DNAb"/>
</dbReference>
<dbReference type="InterPro" id="IPR008332">
    <property type="entry name" value="MethylG_MeTrfase_N"/>
</dbReference>
<dbReference type="InterPro" id="IPR023546">
    <property type="entry name" value="MGMT"/>
</dbReference>
<evidence type="ECO:0000256" key="7">
    <source>
        <dbReference type="ARBA" id="ARBA00049348"/>
    </source>
</evidence>